<feature type="compositionally biased region" description="Acidic residues" evidence="5">
    <location>
        <begin position="748"/>
        <end position="760"/>
    </location>
</feature>
<dbReference type="PANTHER" id="PTHR12400">
    <property type="entry name" value="INOSITOL POLYPHOSPHATE KINASE"/>
    <property type="match status" value="1"/>
</dbReference>
<feature type="compositionally biased region" description="Basic residues" evidence="5">
    <location>
        <begin position="767"/>
        <end position="776"/>
    </location>
</feature>
<proteinExistence type="inferred from homology"/>
<evidence type="ECO:0000256" key="1">
    <source>
        <dbReference type="ARBA" id="ARBA00007374"/>
    </source>
</evidence>
<dbReference type="GO" id="GO:0005634">
    <property type="term" value="C:nucleus"/>
    <property type="evidence" value="ECO:0007669"/>
    <property type="project" value="TreeGrafter"/>
</dbReference>
<feature type="region of interest" description="Disordered" evidence="5">
    <location>
        <begin position="1"/>
        <end position="445"/>
    </location>
</feature>
<feature type="region of interest" description="Disordered" evidence="5">
    <location>
        <begin position="828"/>
        <end position="864"/>
    </location>
</feature>
<dbReference type="PANTHER" id="PTHR12400:SF21">
    <property type="entry name" value="KINASE"/>
    <property type="match status" value="1"/>
</dbReference>
<feature type="compositionally biased region" description="Basic and acidic residues" evidence="5">
    <location>
        <begin position="210"/>
        <end position="229"/>
    </location>
</feature>
<dbReference type="Proteomes" id="UP000305067">
    <property type="component" value="Unassembled WGS sequence"/>
</dbReference>
<protein>
    <recommendedName>
        <fullName evidence="4">Kinase</fullName>
        <ecNumber evidence="4">2.7.-.-</ecNumber>
    </recommendedName>
</protein>
<feature type="compositionally biased region" description="Basic and acidic residues" evidence="5">
    <location>
        <begin position="271"/>
        <end position="293"/>
    </location>
</feature>
<evidence type="ECO:0000256" key="2">
    <source>
        <dbReference type="ARBA" id="ARBA00022679"/>
    </source>
</evidence>
<feature type="compositionally biased region" description="Low complexity" evidence="5">
    <location>
        <begin position="641"/>
        <end position="669"/>
    </location>
</feature>
<comment type="similarity">
    <text evidence="1 4">Belongs to the inositol phosphokinase (IPK) family.</text>
</comment>
<evidence type="ECO:0000256" key="4">
    <source>
        <dbReference type="RuleBase" id="RU363090"/>
    </source>
</evidence>
<feature type="region of interest" description="Disordered" evidence="5">
    <location>
        <begin position="1179"/>
        <end position="1227"/>
    </location>
</feature>
<feature type="region of interest" description="Disordered" evidence="5">
    <location>
        <begin position="1103"/>
        <end position="1123"/>
    </location>
</feature>
<dbReference type="InterPro" id="IPR038286">
    <property type="entry name" value="IPK_sf"/>
</dbReference>
<feature type="compositionally biased region" description="Basic and acidic residues" evidence="5">
    <location>
        <begin position="419"/>
        <end position="438"/>
    </location>
</feature>
<feature type="region of interest" description="Disordered" evidence="5">
    <location>
        <begin position="627"/>
        <end position="711"/>
    </location>
</feature>
<feature type="region of interest" description="Disordered" evidence="5">
    <location>
        <begin position="1289"/>
        <end position="1310"/>
    </location>
</feature>
<dbReference type="GO" id="GO:0000824">
    <property type="term" value="F:inositol-1,4,5,6-tetrakisphosphate 3-kinase activity"/>
    <property type="evidence" value="ECO:0007669"/>
    <property type="project" value="TreeGrafter"/>
</dbReference>
<name>A0A5C3QU92_9AGAR</name>
<feature type="compositionally biased region" description="Gly residues" evidence="5">
    <location>
        <begin position="1108"/>
        <end position="1119"/>
    </location>
</feature>
<feature type="region of interest" description="Disordered" evidence="5">
    <location>
        <begin position="549"/>
        <end position="587"/>
    </location>
</feature>
<organism evidence="6 7">
    <name type="scientific">Pterulicium gracile</name>
    <dbReference type="NCBI Taxonomy" id="1884261"/>
    <lineage>
        <taxon>Eukaryota</taxon>
        <taxon>Fungi</taxon>
        <taxon>Dikarya</taxon>
        <taxon>Basidiomycota</taxon>
        <taxon>Agaricomycotina</taxon>
        <taxon>Agaricomycetes</taxon>
        <taxon>Agaricomycetidae</taxon>
        <taxon>Agaricales</taxon>
        <taxon>Pleurotineae</taxon>
        <taxon>Pterulaceae</taxon>
        <taxon>Pterulicium</taxon>
    </lineage>
</organism>
<feature type="region of interest" description="Disordered" evidence="5">
    <location>
        <begin position="885"/>
        <end position="907"/>
    </location>
</feature>
<dbReference type="OrthoDB" id="2573163at2759"/>
<feature type="compositionally biased region" description="Basic and acidic residues" evidence="5">
    <location>
        <begin position="828"/>
        <end position="839"/>
    </location>
</feature>
<accession>A0A5C3QU92</accession>
<reference evidence="6 7" key="1">
    <citation type="journal article" date="2019" name="Nat. Ecol. Evol.">
        <title>Megaphylogeny resolves global patterns of mushroom evolution.</title>
        <authorList>
            <person name="Varga T."/>
            <person name="Krizsan K."/>
            <person name="Foldi C."/>
            <person name="Dima B."/>
            <person name="Sanchez-Garcia M."/>
            <person name="Sanchez-Ramirez S."/>
            <person name="Szollosi G.J."/>
            <person name="Szarkandi J.G."/>
            <person name="Papp V."/>
            <person name="Albert L."/>
            <person name="Andreopoulos W."/>
            <person name="Angelini C."/>
            <person name="Antonin V."/>
            <person name="Barry K.W."/>
            <person name="Bougher N.L."/>
            <person name="Buchanan P."/>
            <person name="Buyck B."/>
            <person name="Bense V."/>
            <person name="Catcheside P."/>
            <person name="Chovatia M."/>
            <person name="Cooper J."/>
            <person name="Damon W."/>
            <person name="Desjardin D."/>
            <person name="Finy P."/>
            <person name="Geml J."/>
            <person name="Haridas S."/>
            <person name="Hughes K."/>
            <person name="Justo A."/>
            <person name="Karasinski D."/>
            <person name="Kautmanova I."/>
            <person name="Kiss B."/>
            <person name="Kocsube S."/>
            <person name="Kotiranta H."/>
            <person name="LaButti K.M."/>
            <person name="Lechner B.E."/>
            <person name="Liimatainen K."/>
            <person name="Lipzen A."/>
            <person name="Lukacs Z."/>
            <person name="Mihaltcheva S."/>
            <person name="Morgado L.N."/>
            <person name="Niskanen T."/>
            <person name="Noordeloos M.E."/>
            <person name="Ohm R.A."/>
            <person name="Ortiz-Santana B."/>
            <person name="Ovrebo C."/>
            <person name="Racz N."/>
            <person name="Riley R."/>
            <person name="Savchenko A."/>
            <person name="Shiryaev A."/>
            <person name="Soop K."/>
            <person name="Spirin V."/>
            <person name="Szebenyi C."/>
            <person name="Tomsovsky M."/>
            <person name="Tulloss R.E."/>
            <person name="Uehling J."/>
            <person name="Grigoriev I.V."/>
            <person name="Vagvolgyi C."/>
            <person name="Papp T."/>
            <person name="Martin F.M."/>
            <person name="Miettinen O."/>
            <person name="Hibbett D.S."/>
            <person name="Nagy L.G."/>
        </authorList>
    </citation>
    <scope>NUCLEOTIDE SEQUENCE [LARGE SCALE GENOMIC DNA]</scope>
    <source>
        <strain evidence="6 7">CBS 309.79</strain>
    </source>
</reference>
<dbReference type="SUPFAM" id="SSF56104">
    <property type="entry name" value="SAICAR synthase-like"/>
    <property type="match status" value="1"/>
</dbReference>
<feature type="compositionally biased region" description="Polar residues" evidence="5">
    <location>
        <begin position="185"/>
        <end position="200"/>
    </location>
</feature>
<evidence type="ECO:0000256" key="5">
    <source>
        <dbReference type="SAM" id="MobiDB-lite"/>
    </source>
</evidence>
<keyword evidence="7" id="KW-1185">Reference proteome</keyword>
<dbReference type="EC" id="2.7.-.-" evidence="4"/>
<dbReference type="Pfam" id="PF03770">
    <property type="entry name" value="IPK"/>
    <property type="match status" value="1"/>
</dbReference>
<feature type="compositionally biased region" description="Basic and acidic residues" evidence="5">
    <location>
        <begin position="372"/>
        <end position="381"/>
    </location>
</feature>
<keyword evidence="2 4" id="KW-0808">Transferase</keyword>
<dbReference type="InterPro" id="IPR005522">
    <property type="entry name" value="IPK"/>
</dbReference>
<feature type="compositionally biased region" description="Basic and acidic residues" evidence="5">
    <location>
        <begin position="1071"/>
        <end position="1080"/>
    </location>
</feature>
<evidence type="ECO:0000313" key="7">
    <source>
        <dbReference type="Proteomes" id="UP000305067"/>
    </source>
</evidence>
<feature type="compositionally biased region" description="Low complexity" evidence="5">
    <location>
        <begin position="98"/>
        <end position="114"/>
    </location>
</feature>
<feature type="compositionally biased region" description="Low complexity" evidence="5">
    <location>
        <begin position="402"/>
        <end position="416"/>
    </location>
</feature>
<feature type="compositionally biased region" description="Polar residues" evidence="5">
    <location>
        <begin position="898"/>
        <end position="907"/>
    </location>
</feature>
<feature type="region of interest" description="Disordered" evidence="5">
    <location>
        <begin position="742"/>
        <end position="807"/>
    </location>
</feature>
<dbReference type="Gene3D" id="3.30.470.160">
    <property type="entry name" value="Inositol polyphosphate kinase"/>
    <property type="match status" value="1"/>
</dbReference>
<feature type="region of interest" description="Disordered" evidence="5">
    <location>
        <begin position="1065"/>
        <end position="1088"/>
    </location>
</feature>
<dbReference type="GO" id="GO:0032958">
    <property type="term" value="P:inositol phosphate biosynthetic process"/>
    <property type="evidence" value="ECO:0007669"/>
    <property type="project" value="InterPro"/>
</dbReference>
<dbReference type="GO" id="GO:0005737">
    <property type="term" value="C:cytoplasm"/>
    <property type="evidence" value="ECO:0007669"/>
    <property type="project" value="TreeGrafter"/>
</dbReference>
<dbReference type="GO" id="GO:0008440">
    <property type="term" value="F:inositol-1,4,5-trisphosphate 3-kinase activity"/>
    <property type="evidence" value="ECO:0007669"/>
    <property type="project" value="TreeGrafter"/>
</dbReference>
<feature type="compositionally biased region" description="Polar residues" evidence="5">
    <location>
        <begin position="28"/>
        <end position="43"/>
    </location>
</feature>
<evidence type="ECO:0000313" key="6">
    <source>
        <dbReference type="EMBL" id="TFL05636.1"/>
    </source>
</evidence>
<sequence length="1347" mass="148163">MDPYPDINDEDHGHTNRIQFPLSPPTSKPTTAASSPRISYLSQSRDRSGFHPKTLTSSTAPKQHRRTSGTPDDASDSDGYMTVKNESPTRLRPSRAFTLPPSTSAKPTSTTPSSGAQNTAPRSTRRRSSSSSSKSPTKKPDASQQHSVTPGMGRKVAATLQLFKESTTNAEDEVEVESCEFFPPESSTAALKRTASSNRSGDLARPQFEFVKRSDWPDREAAASRRERSATTLPRKHTRQSSDDSLDEEVEYGPAQRKPSARENVMNDLVQWRKDVLSRQEIERGRRREREPEEPPISASVVTFDSPFEESRSRPRHYPPSPSPSRSPSRFHRRRSSPSLSQLDKPIVPSRILPEDVPVAQSPSRSMSIPPFHDHQPHREPPSPPHEPFGFWSTDEESGWDSASVATTTSTTSLTSPFERSRNSDHEEDHDSDVDFPRGRPFPINDDSSERYGDLPHIPLQPFRNQVGGHSAIYKFTKRAVCKPLVSRENLFYESVEREAPPLLDFIPRYLGVMLVSYRRVPKSSVASVPPSPPVSEAPHRPPLIKAASATGRLSSSVPTVMSRPPPSTHREEDTASDEAEMPEVALDRNRHILPLWMFREGRSRSLSHSTTGTQVSSHVRRLRRAHFPGGTASSPDLGVPSSTQSTPGPSPLSRAPPYLASSSASPIPQAVQPPHPSKSLGAVPARLRETSPRPGMRPFDSESALTPRAPGWFDGTGSTVVNTKLKDHVFSSVLRGFRRRKRHSQDIEVDDGDDADGEGEGSFCSRRLKMKRLGQRKSTPVPSPRTPVKELSPLRHTLSDNSLRLSKRTPLKGLDSLAGPEVFAMDSDHASENPHISHDDEDTSLPPSFARRRSRSRSLDSVSAARLHFDSLSRTLGTSLSISEEATAGGSPGDDACNSTTTATSDPSVTRQTHFILMEDLTGRLKRSCVLDLKMGTRQYGMDAITAKKKSQRKKCDRTTSRSLGVRVCGMQVWNEAKQEYVMQDKYMGRHITRDEFPAVLRKFFHDGNRLLAFQIPALLQKLYALARIISKLKGFRFYGCSLLLIYDGDTDVQEGYEAQVLETPSARSKRGESLEREGGPNGKKMASKQLLDDDEDELAGLDGLVPGSGGGGGGSALKGGASTLRRVKSEDLLIGSAAKRSGHKKKKGEIIVKIVDFAHTMTTWDWLPYKTSEQREKAVSATPSSVQTPAAGHDSPSTPLPGVSLVGKDPSSSTSTPKIGPNGLPMITSGTGYEAEVDPETGLMYARFPPHYPDQPDRGFIFGILNLCTTLERMWNEERKIRAGLGEGRRERGRETGGSSWKERERDVMGAGAEKVQLPALSLDGREVFDEVFGVGEDDPGMIST</sequence>
<dbReference type="GO" id="GO:0046854">
    <property type="term" value="P:phosphatidylinositol phosphate biosynthetic process"/>
    <property type="evidence" value="ECO:0007669"/>
    <property type="project" value="TreeGrafter"/>
</dbReference>
<dbReference type="STRING" id="1884261.A0A5C3QU92"/>
<dbReference type="EMBL" id="ML178816">
    <property type="protein sequence ID" value="TFL05636.1"/>
    <property type="molecule type" value="Genomic_DNA"/>
</dbReference>
<gene>
    <name evidence="6" type="ORF">BDV98DRAFT_600984</name>
</gene>
<evidence type="ECO:0000256" key="3">
    <source>
        <dbReference type="ARBA" id="ARBA00022777"/>
    </source>
</evidence>
<keyword evidence="3 4" id="KW-0418">Kinase</keyword>